<dbReference type="EMBL" id="JAWDGP010002247">
    <property type="protein sequence ID" value="KAK3784434.1"/>
    <property type="molecule type" value="Genomic_DNA"/>
</dbReference>
<accession>A0AAE1AAR5</accession>
<organism evidence="1 2">
    <name type="scientific">Elysia crispata</name>
    <name type="common">lettuce slug</name>
    <dbReference type="NCBI Taxonomy" id="231223"/>
    <lineage>
        <taxon>Eukaryota</taxon>
        <taxon>Metazoa</taxon>
        <taxon>Spiralia</taxon>
        <taxon>Lophotrochozoa</taxon>
        <taxon>Mollusca</taxon>
        <taxon>Gastropoda</taxon>
        <taxon>Heterobranchia</taxon>
        <taxon>Euthyneura</taxon>
        <taxon>Panpulmonata</taxon>
        <taxon>Sacoglossa</taxon>
        <taxon>Placobranchoidea</taxon>
        <taxon>Plakobranchidae</taxon>
        <taxon>Elysia</taxon>
    </lineage>
</organism>
<gene>
    <name evidence="1" type="ORF">RRG08_039435</name>
</gene>
<dbReference type="AlphaFoldDB" id="A0AAE1AAR5"/>
<name>A0AAE1AAR5_9GAST</name>
<sequence length="109" mass="12416">MAAEDKATILAATDTLRSVANIVTWTMFTAETYHSHPQWYSRPMPGPPFRTTTLSHICYQPLLCRWCHINGTQDRHSCSTPTTYLECTSCRTPRCRSDVCQSSRFSVLI</sequence>
<evidence type="ECO:0000313" key="2">
    <source>
        <dbReference type="Proteomes" id="UP001283361"/>
    </source>
</evidence>
<keyword evidence="2" id="KW-1185">Reference proteome</keyword>
<comment type="caution">
    <text evidence="1">The sequence shown here is derived from an EMBL/GenBank/DDBJ whole genome shotgun (WGS) entry which is preliminary data.</text>
</comment>
<protein>
    <submittedName>
        <fullName evidence="1">Uncharacterized protein</fullName>
    </submittedName>
</protein>
<reference evidence="1" key="1">
    <citation type="journal article" date="2023" name="G3 (Bethesda)">
        <title>A reference genome for the long-term kleptoplast-retaining sea slug Elysia crispata morphotype clarki.</title>
        <authorList>
            <person name="Eastman K.E."/>
            <person name="Pendleton A.L."/>
            <person name="Shaikh M.A."/>
            <person name="Suttiyut T."/>
            <person name="Ogas R."/>
            <person name="Tomko P."/>
            <person name="Gavelis G."/>
            <person name="Widhalm J.R."/>
            <person name="Wisecaver J.H."/>
        </authorList>
    </citation>
    <scope>NUCLEOTIDE SEQUENCE</scope>
    <source>
        <strain evidence="1">ECLA1</strain>
    </source>
</reference>
<evidence type="ECO:0000313" key="1">
    <source>
        <dbReference type="EMBL" id="KAK3784434.1"/>
    </source>
</evidence>
<dbReference type="Proteomes" id="UP001283361">
    <property type="component" value="Unassembled WGS sequence"/>
</dbReference>
<proteinExistence type="predicted"/>